<evidence type="ECO:0000313" key="2">
    <source>
        <dbReference type="Proteomes" id="UP000269348"/>
    </source>
</evidence>
<protein>
    <submittedName>
        <fullName evidence="1">Uncharacterized protein</fullName>
    </submittedName>
</protein>
<keyword evidence="2" id="KW-1185">Reference proteome</keyword>
<proteinExistence type="predicted"/>
<reference evidence="1 2" key="1">
    <citation type="submission" date="2017-11" db="EMBL/GenBank/DDBJ databases">
        <title>A major lineage of nontailed dsDNA viruses as unrecognized killers of marine bacteria.</title>
        <authorList>
            <person name="Kauffman K.M."/>
            <person name="Hussain F.A."/>
            <person name="Yang J."/>
            <person name="Arevalo P."/>
            <person name="Brown J.M."/>
            <person name="Chang W.K."/>
            <person name="VanInsberghe D."/>
            <person name="Elsherbini J."/>
            <person name="Cutler M.B."/>
            <person name="Kelly L."/>
            <person name="Polz M.F."/>
        </authorList>
    </citation>
    <scope>NUCLEOTIDE SEQUENCE [LARGE SCALE GENOMIC DNA]</scope>
</reference>
<accession>A0A2I7RUD1</accession>
<evidence type="ECO:0000313" key="1">
    <source>
        <dbReference type="EMBL" id="AUR97276.1"/>
    </source>
</evidence>
<organism evidence="1 2">
    <name type="scientific">Vibrio phage 1.238.A._10N.261.52.F10</name>
    <dbReference type="NCBI Taxonomy" id="1881231"/>
    <lineage>
        <taxon>Viruses</taxon>
        <taxon>Duplodnaviria</taxon>
        <taxon>Heunggongvirae</taxon>
        <taxon>Uroviricota</taxon>
        <taxon>Caudoviricetes</taxon>
        <taxon>Schitoviridae</taxon>
        <taxon>Pariacacavirus</taxon>
        <taxon>Pariacacavirus 1238A</taxon>
    </lineage>
</organism>
<dbReference type="Proteomes" id="UP000269348">
    <property type="component" value="Segment"/>
</dbReference>
<gene>
    <name evidence="1" type="ORF">NVP1238A_27</name>
</gene>
<sequence length="62" mass="7069">MQRLTPEIVNSAESAEGHTLPALEGAVYYFALVHHQGKKILCHLNEDKVWVPVTYDQMVQMM</sequence>
<dbReference type="EMBL" id="MG592603">
    <property type="protein sequence ID" value="AUR97276.1"/>
    <property type="molecule type" value="Genomic_DNA"/>
</dbReference>
<name>A0A2I7RUD1_9CAUD</name>